<protein>
    <submittedName>
        <fullName evidence="1">Uncharacterized protein</fullName>
    </submittedName>
</protein>
<evidence type="ECO:0000313" key="2">
    <source>
        <dbReference type="Proteomes" id="UP000237105"/>
    </source>
</evidence>
<accession>A0A2P5CU44</accession>
<dbReference type="EMBL" id="JXTB01000094">
    <property type="protein sequence ID" value="PON64578.1"/>
    <property type="molecule type" value="Genomic_DNA"/>
</dbReference>
<organism evidence="1 2">
    <name type="scientific">Parasponia andersonii</name>
    <name type="common">Sponia andersonii</name>
    <dbReference type="NCBI Taxonomy" id="3476"/>
    <lineage>
        <taxon>Eukaryota</taxon>
        <taxon>Viridiplantae</taxon>
        <taxon>Streptophyta</taxon>
        <taxon>Embryophyta</taxon>
        <taxon>Tracheophyta</taxon>
        <taxon>Spermatophyta</taxon>
        <taxon>Magnoliopsida</taxon>
        <taxon>eudicotyledons</taxon>
        <taxon>Gunneridae</taxon>
        <taxon>Pentapetalae</taxon>
        <taxon>rosids</taxon>
        <taxon>fabids</taxon>
        <taxon>Rosales</taxon>
        <taxon>Cannabaceae</taxon>
        <taxon>Parasponia</taxon>
    </lineage>
</organism>
<dbReference type="AlphaFoldDB" id="A0A2P5CU44"/>
<reference evidence="2" key="1">
    <citation type="submission" date="2016-06" db="EMBL/GenBank/DDBJ databases">
        <title>Parallel loss of symbiosis genes in relatives of nitrogen-fixing non-legume Parasponia.</title>
        <authorList>
            <person name="Van Velzen R."/>
            <person name="Holmer R."/>
            <person name="Bu F."/>
            <person name="Rutten L."/>
            <person name="Van Zeijl A."/>
            <person name="Liu W."/>
            <person name="Santuari L."/>
            <person name="Cao Q."/>
            <person name="Sharma T."/>
            <person name="Shen D."/>
            <person name="Roswanjaya Y."/>
            <person name="Wardhani T."/>
            <person name="Kalhor M.S."/>
            <person name="Jansen J."/>
            <person name="Van den Hoogen J."/>
            <person name="Gungor B."/>
            <person name="Hartog M."/>
            <person name="Hontelez J."/>
            <person name="Verver J."/>
            <person name="Yang W.-C."/>
            <person name="Schijlen E."/>
            <person name="Repin R."/>
            <person name="Schilthuizen M."/>
            <person name="Schranz E."/>
            <person name="Heidstra R."/>
            <person name="Miyata K."/>
            <person name="Fedorova E."/>
            <person name="Kohlen W."/>
            <person name="Bisseling T."/>
            <person name="Smit S."/>
            <person name="Geurts R."/>
        </authorList>
    </citation>
    <scope>NUCLEOTIDE SEQUENCE [LARGE SCALE GENOMIC DNA]</scope>
    <source>
        <strain evidence="2">cv. WU1-14</strain>
    </source>
</reference>
<name>A0A2P5CU44_PARAD</name>
<gene>
    <name evidence="1" type="ORF">PanWU01x14_122900</name>
</gene>
<evidence type="ECO:0000313" key="1">
    <source>
        <dbReference type="EMBL" id="PON64578.1"/>
    </source>
</evidence>
<dbReference type="Proteomes" id="UP000237105">
    <property type="component" value="Unassembled WGS sequence"/>
</dbReference>
<keyword evidence="2" id="KW-1185">Reference proteome</keyword>
<sequence length="143" mass="16098">QAELRLAALKNRLADSEKLKTMYQRQVDILCAKSYRSSWENREFEGHVEVVMPNQFDDQKDVKRDHYSVKHYMQQLGDEISITYLTDVLKMLVVEKDGPSTSASGAKELIPIFGPLDRTSEAPGAQPSLGVSTGDGVWRSHCI</sequence>
<proteinExistence type="predicted"/>
<comment type="caution">
    <text evidence="1">The sequence shown here is derived from an EMBL/GenBank/DDBJ whole genome shotgun (WGS) entry which is preliminary data.</text>
</comment>
<feature type="non-terminal residue" evidence="1">
    <location>
        <position position="1"/>
    </location>
</feature>